<keyword evidence="1" id="KW-0547">Nucleotide-binding</keyword>
<dbReference type="Gramene" id="KVH99592">
    <property type="protein sequence ID" value="KVH99592"/>
    <property type="gene ID" value="Ccrd_022170"/>
</dbReference>
<dbReference type="GO" id="GO:0110102">
    <property type="term" value="P:ribulose bisphosphate carboxylase complex assembly"/>
    <property type="evidence" value="ECO:0007669"/>
    <property type="project" value="EnsemblPlants"/>
</dbReference>
<keyword evidence="3" id="KW-0347">Helicase</keyword>
<dbReference type="InterPro" id="IPR027417">
    <property type="entry name" value="P-loop_NTPase"/>
</dbReference>
<dbReference type="GO" id="GO:0003724">
    <property type="term" value="F:RNA helicase activity"/>
    <property type="evidence" value="ECO:0007669"/>
    <property type="project" value="InterPro"/>
</dbReference>
<feature type="domain" description="Helicase ATP-binding" evidence="7">
    <location>
        <begin position="152"/>
        <end position="305"/>
    </location>
</feature>
<dbReference type="PROSITE" id="PS51194">
    <property type="entry name" value="HELICASE_CTER"/>
    <property type="match status" value="1"/>
</dbReference>
<dbReference type="STRING" id="59895.A0A118JZI3"/>
<name>A0A118JZI3_CYNCS</name>
<evidence type="ECO:0000256" key="2">
    <source>
        <dbReference type="ARBA" id="ARBA00022801"/>
    </source>
</evidence>
<feature type="domain" description="DEAD-box RNA helicase Q" evidence="9">
    <location>
        <begin position="121"/>
        <end position="149"/>
    </location>
</feature>
<dbReference type="InterPro" id="IPR001650">
    <property type="entry name" value="Helicase_C-like"/>
</dbReference>
<dbReference type="AlphaFoldDB" id="A0A118JZI3"/>
<feature type="compositionally biased region" description="Polar residues" evidence="6">
    <location>
        <begin position="558"/>
        <end position="576"/>
    </location>
</feature>
<feature type="domain" description="Helicase C-terminal" evidence="8">
    <location>
        <begin position="330"/>
        <end position="480"/>
    </location>
</feature>
<keyword evidence="2" id="KW-0378">Hydrolase</keyword>
<dbReference type="GO" id="GO:0005524">
    <property type="term" value="F:ATP binding"/>
    <property type="evidence" value="ECO:0007669"/>
    <property type="project" value="UniProtKB-KW"/>
</dbReference>
<evidence type="ECO:0000259" key="7">
    <source>
        <dbReference type="PROSITE" id="PS51192"/>
    </source>
</evidence>
<dbReference type="CDD" id="cd00268">
    <property type="entry name" value="DEADc"/>
    <property type="match status" value="1"/>
</dbReference>
<dbReference type="InterPro" id="IPR014001">
    <property type="entry name" value="Helicase_ATP-bd"/>
</dbReference>
<feature type="region of interest" description="Disordered" evidence="6">
    <location>
        <begin position="475"/>
        <end position="595"/>
    </location>
</feature>
<protein>
    <recommendedName>
        <fullName evidence="12">DNA/RNA helicase, DEAD/DEAH box type, N-terminal</fullName>
    </recommendedName>
</protein>
<dbReference type="Pfam" id="PF00271">
    <property type="entry name" value="Helicase_C"/>
    <property type="match status" value="1"/>
</dbReference>
<dbReference type="GO" id="GO:1901259">
    <property type="term" value="P:chloroplast rRNA processing"/>
    <property type="evidence" value="ECO:0007669"/>
    <property type="project" value="EnsemblPlants"/>
</dbReference>
<feature type="compositionally biased region" description="Basic and acidic residues" evidence="6">
    <location>
        <begin position="478"/>
        <end position="493"/>
    </location>
</feature>
<dbReference type="OMA" id="VFRVSKF"/>
<keyword evidence="11" id="KW-1185">Reference proteome</keyword>
<organism evidence="10 11">
    <name type="scientific">Cynara cardunculus var. scolymus</name>
    <name type="common">Globe artichoke</name>
    <name type="synonym">Cynara scolymus</name>
    <dbReference type="NCBI Taxonomy" id="59895"/>
    <lineage>
        <taxon>Eukaryota</taxon>
        <taxon>Viridiplantae</taxon>
        <taxon>Streptophyta</taxon>
        <taxon>Embryophyta</taxon>
        <taxon>Tracheophyta</taxon>
        <taxon>Spermatophyta</taxon>
        <taxon>Magnoliopsida</taxon>
        <taxon>eudicotyledons</taxon>
        <taxon>Gunneridae</taxon>
        <taxon>Pentapetalae</taxon>
        <taxon>asterids</taxon>
        <taxon>campanulids</taxon>
        <taxon>Asterales</taxon>
        <taxon>Asteraceae</taxon>
        <taxon>Carduoideae</taxon>
        <taxon>Cardueae</taxon>
        <taxon>Carduinae</taxon>
        <taxon>Cynara</taxon>
    </lineage>
</organism>
<evidence type="ECO:0000256" key="4">
    <source>
        <dbReference type="ARBA" id="ARBA00022840"/>
    </source>
</evidence>
<dbReference type="CDD" id="cd18787">
    <property type="entry name" value="SF2_C_DEAD"/>
    <property type="match status" value="1"/>
</dbReference>
<dbReference type="GO" id="GO:0070180">
    <property type="term" value="F:large ribosomal subunit rRNA binding"/>
    <property type="evidence" value="ECO:0007669"/>
    <property type="project" value="EnsemblPlants"/>
</dbReference>
<dbReference type="InterPro" id="IPR044742">
    <property type="entry name" value="DEAD/DEAH_RhlB"/>
</dbReference>
<evidence type="ECO:0008006" key="12">
    <source>
        <dbReference type="Google" id="ProtNLM"/>
    </source>
</evidence>
<dbReference type="SMART" id="SM00490">
    <property type="entry name" value="HELICc"/>
    <property type="match status" value="1"/>
</dbReference>
<dbReference type="Pfam" id="PF00270">
    <property type="entry name" value="DEAD"/>
    <property type="match status" value="2"/>
</dbReference>
<feature type="short sequence motif" description="Q motif" evidence="5">
    <location>
        <begin position="121"/>
        <end position="149"/>
    </location>
</feature>
<feature type="compositionally biased region" description="Polar residues" evidence="6">
    <location>
        <begin position="528"/>
        <end position="540"/>
    </location>
</feature>
<dbReference type="InterPro" id="IPR014014">
    <property type="entry name" value="RNA_helicase_DEAD_Q_motif"/>
</dbReference>
<dbReference type="PROSITE" id="PS51192">
    <property type="entry name" value="HELICASE_ATP_BIND_1"/>
    <property type="match status" value="1"/>
</dbReference>
<gene>
    <name evidence="10" type="ORF">Ccrd_022170</name>
</gene>
<dbReference type="SMART" id="SM00487">
    <property type="entry name" value="DEXDc"/>
    <property type="match status" value="1"/>
</dbReference>
<keyword evidence="4" id="KW-0067">ATP-binding</keyword>
<dbReference type="PROSITE" id="PS51195">
    <property type="entry name" value="Q_MOTIF"/>
    <property type="match status" value="1"/>
</dbReference>
<dbReference type="InterPro" id="IPR011545">
    <property type="entry name" value="DEAD/DEAH_box_helicase_dom"/>
</dbReference>
<evidence type="ECO:0000256" key="6">
    <source>
        <dbReference type="SAM" id="MobiDB-lite"/>
    </source>
</evidence>
<dbReference type="SUPFAM" id="SSF52540">
    <property type="entry name" value="P-loop containing nucleoside triphosphate hydrolases"/>
    <property type="match status" value="1"/>
</dbReference>
<evidence type="ECO:0000256" key="5">
    <source>
        <dbReference type="PROSITE-ProRule" id="PRU00552"/>
    </source>
</evidence>
<feature type="region of interest" description="Disordered" evidence="6">
    <location>
        <begin position="87"/>
        <end position="115"/>
    </location>
</feature>
<sequence>MGGTARILTLSISSTSIPRLSFSSTSITRLSFSLPSFPKRHPPRRVYQGYRALSSIAAAPITDEASLESSKHSILLERLRIRHLKDSVGSTNKSNGKKPQSILGQESEIDDGSSKNKEKVLSFSELGLSEEVLAALGEMGITVPTEIQSLGIPAVLDEKSVVLGSHTGSGKTLAYLLPLVFSVSKSISHHARFRSTMVSGGGRLRPQEDALNSPIDMVVGTPGRVLQHIEEGNLVYGDIRYLVLDEADTMFDRGFGPDIRKFLGPLKNRALKADGLDFQTVLVTATMTKGVQKLVDEEFEGIEHLRTSTLHKKVASARHDFIKLSGSENKLEALLQVLEPSLAKGNRVMVFCNTLNSSRAVDHFLSENQLATVNYHGEVPAVERVENLKKFKSDDGDCPTLVCTDLAARGLDLDVDHVIMFDFPSNSIDYLHRTGRTARMGAKGKVTSLITKKDLTLANRVEEAMRKNESLESLTIDNVRRDSGRPKLQDHKAKGTRPVKVSSDQRSNKTFSSAKSPAKSFSMPKSGKSVTFSKSPTKRTSPGPKSGKAVAFSKSKKTTANPSSKPPTFSKPNSSKRPIVTAGGKTRSIGQKAGVVKSPSKLNVVGFRGRSSS</sequence>
<evidence type="ECO:0000313" key="10">
    <source>
        <dbReference type="EMBL" id="KVH99592.1"/>
    </source>
</evidence>
<dbReference type="GO" id="GO:0003729">
    <property type="term" value="F:mRNA binding"/>
    <property type="evidence" value="ECO:0007669"/>
    <property type="project" value="EnsemblPlants"/>
</dbReference>
<reference evidence="10 11" key="1">
    <citation type="journal article" date="2016" name="Sci. Rep.">
        <title>The genome sequence of the outbreeding globe artichoke constructed de novo incorporating a phase-aware low-pass sequencing strategy of F1 progeny.</title>
        <authorList>
            <person name="Scaglione D."/>
            <person name="Reyes-Chin-Wo S."/>
            <person name="Acquadro A."/>
            <person name="Froenicke L."/>
            <person name="Portis E."/>
            <person name="Beitel C."/>
            <person name="Tirone M."/>
            <person name="Mauro R."/>
            <person name="Lo Monaco A."/>
            <person name="Mauromicale G."/>
            <person name="Faccioli P."/>
            <person name="Cattivelli L."/>
            <person name="Rieseberg L."/>
            <person name="Michelmore R."/>
            <person name="Lanteri S."/>
        </authorList>
    </citation>
    <scope>NUCLEOTIDE SEQUENCE [LARGE SCALE GENOMIC DNA]</scope>
    <source>
        <strain evidence="10">2C</strain>
    </source>
</reference>
<evidence type="ECO:0000256" key="3">
    <source>
        <dbReference type="ARBA" id="ARBA00022806"/>
    </source>
</evidence>
<accession>A0A118JZI3</accession>
<comment type="caution">
    <text evidence="10">The sequence shown here is derived from an EMBL/GenBank/DDBJ whole genome shotgun (WGS) entry which is preliminary data.</text>
</comment>
<feature type="compositionally biased region" description="Polar residues" evidence="6">
    <location>
        <begin position="88"/>
        <end position="104"/>
    </location>
</feature>
<feature type="compositionally biased region" description="Low complexity" evidence="6">
    <location>
        <begin position="511"/>
        <end position="526"/>
    </location>
</feature>
<dbReference type="Proteomes" id="UP000243975">
    <property type="component" value="Unassembled WGS sequence"/>
</dbReference>
<evidence type="ECO:0000259" key="8">
    <source>
        <dbReference type="PROSITE" id="PS51194"/>
    </source>
</evidence>
<evidence type="ECO:0000259" key="9">
    <source>
        <dbReference type="PROSITE" id="PS51195"/>
    </source>
</evidence>
<proteinExistence type="predicted"/>
<dbReference type="PANTHER" id="PTHR47960">
    <property type="entry name" value="DEAD-BOX ATP-DEPENDENT RNA HELICASE 50"/>
    <property type="match status" value="1"/>
</dbReference>
<dbReference type="EMBL" id="LEKV01003437">
    <property type="protein sequence ID" value="KVH99592.1"/>
    <property type="molecule type" value="Genomic_DNA"/>
</dbReference>
<evidence type="ECO:0000256" key="1">
    <source>
        <dbReference type="ARBA" id="ARBA00022741"/>
    </source>
</evidence>
<dbReference type="GO" id="GO:0009507">
    <property type="term" value="C:chloroplast"/>
    <property type="evidence" value="ECO:0007669"/>
    <property type="project" value="GOC"/>
</dbReference>
<evidence type="ECO:0000313" key="11">
    <source>
        <dbReference type="Proteomes" id="UP000243975"/>
    </source>
</evidence>
<dbReference type="GO" id="GO:0016887">
    <property type="term" value="F:ATP hydrolysis activity"/>
    <property type="evidence" value="ECO:0007669"/>
    <property type="project" value="EnsemblPlants"/>
</dbReference>
<dbReference type="Gene3D" id="3.40.50.300">
    <property type="entry name" value="P-loop containing nucleotide triphosphate hydrolases"/>
    <property type="match status" value="3"/>
</dbReference>